<name>A0A2G5NT53_9STAP</name>
<dbReference type="GO" id="GO:0015627">
    <property type="term" value="C:type II protein secretion system complex"/>
    <property type="evidence" value="ECO:0007669"/>
    <property type="project" value="InterPro"/>
</dbReference>
<dbReference type="GO" id="GO:0015628">
    <property type="term" value="P:protein secretion by the type II secretion system"/>
    <property type="evidence" value="ECO:0007669"/>
    <property type="project" value="InterPro"/>
</dbReference>
<dbReference type="InterPro" id="IPR012902">
    <property type="entry name" value="N_methyl_site"/>
</dbReference>
<evidence type="ECO:0000256" key="3">
    <source>
        <dbReference type="ARBA" id="ARBA00022475"/>
    </source>
</evidence>
<dbReference type="RefSeq" id="WP_099578431.1">
    <property type="nucleotide sequence ID" value="NZ_MJBI02000001.1"/>
</dbReference>
<keyword evidence="10" id="KW-0813">Transport</keyword>
<sequence>MYKFIKTHSNHFVRSFKNQFSKNDGFTLIEMLLVLLVISVLIIVIIPNIAKQSDNVQNTGCTAQVKMVQGQIEAYKLQNGKTPTSINELVPEFLKENQVKCKNGDPINIENGEAVAQKQ</sequence>
<keyword evidence="7 10" id="KW-0472">Membrane</keyword>
<keyword evidence="12" id="KW-1185">Reference proteome</keyword>
<comment type="subunit">
    <text evidence="10">Homodimer.</text>
</comment>
<evidence type="ECO:0000256" key="6">
    <source>
        <dbReference type="ARBA" id="ARBA00022989"/>
    </source>
</evidence>
<dbReference type="Pfam" id="PF07963">
    <property type="entry name" value="N_methyl"/>
    <property type="match status" value="1"/>
</dbReference>
<dbReference type="GO" id="GO:0030420">
    <property type="term" value="P:establishment of competence for transformation"/>
    <property type="evidence" value="ECO:0007669"/>
    <property type="project" value="UniProtKB-UniRule"/>
</dbReference>
<evidence type="ECO:0000256" key="1">
    <source>
        <dbReference type="ARBA" id="ARBA00004162"/>
    </source>
</evidence>
<keyword evidence="8 10" id="KW-0178">Competence</keyword>
<dbReference type="InterPro" id="IPR000983">
    <property type="entry name" value="Bac_GSPG_pilin"/>
</dbReference>
<dbReference type="PANTHER" id="PTHR30093:SF2">
    <property type="entry name" value="TYPE II SECRETION SYSTEM PROTEIN H"/>
    <property type="match status" value="1"/>
</dbReference>
<evidence type="ECO:0000256" key="8">
    <source>
        <dbReference type="ARBA" id="ARBA00023287"/>
    </source>
</evidence>
<organism evidence="11 12">
    <name type="scientific">Macrococcoides goetzii</name>
    <dbReference type="NCBI Taxonomy" id="1891097"/>
    <lineage>
        <taxon>Bacteria</taxon>
        <taxon>Bacillati</taxon>
        <taxon>Bacillota</taxon>
        <taxon>Bacilli</taxon>
        <taxon>Bacillales</taxon>
        <taxon>Staphylococcaceae</taxon>
        <taxon>Macrococcoides</taxon>
    </lineage>
</organism>
<protein>
    <recommendedName>
        <fullName evidence="10">ComG operon protein 3</fullName>
    </recommendedName>
</protein>
<dbReference type="Gene3D" id="3.30.700.10">
    <property type="entry name" value="Glycoprotein, Type 4 Pilin"/>
    <property type="match status" value="1"/>
</dbReference>
<evidence type="ECO:0000256" key="9">
    <source>
        <dbReference type="ARBA" id="ARBA00043982"/>
    </source>
</evidence>
<keyword evidence="6 10" id="KW-1133">Transmembrane helix</keyword>
<keyword evidence="3 10" id="KW-1003">Cell membrane</keyword>
<comment type="subcellular location">
    <subcellularLocation>
        <location evidence="1">Cell membrane</location>
        <topology evidence="1">Single-pass membrane protein</topology>
    </subcellularLocation>
    <subcellularLocation>
        <location evidence="2">Cell surface</location>
    </subcellularLocation>
</comment>
<dbReference type="PRINTS" id="PR00813">
    <property type="entry name" value="BCTERIALGSPG"/>
</dbReference>
<dbReference type="GO" id="GO:0005886">
    <property type="term" value="C:plasma membrane"/>
    <property type="evidence" value="ECO:0007669"/>
    <property type="project" value="UniProtKB-SubCell"/>
</dbReference>
<dbReference type="GO" id="GO:0009986">
    <property type="term" value="C:cell surface"/>
    <property type="evidence" value="ECO:0007669"/>
    <property type="project" value="UniProtKB-SubCell"/>
</dbReference>
<keyword evidence="5 10" id="KW-0812">Transmembrane</keyword>
<dbReference type="EMBL" id="MJBI02000001">
    <property type="protein sequence ID" value="RAI82434.1"/>
    <property type="molecule type" value="Genomic_DNA"/>
</dbReference>
<comment type="caution">
    <text evidence="11">The sequence shown here is derived from an EMBL/GenBank/DDBJ whole genome shotgun (WGS) entry which is preliminary data.</text>
</comment>
<evidence type="ECO:0000256" key="7">
    <source>
        <dbReference type="ARBA" id="ARBA00023136"/>
    </source>
</evidence>
<evidence type="ECO:0000313" key="12">
    <source>
        <dbReference type="Proteomes" id="UP000229523"/>
    </source>
</evidence>
<feature type="transmembrane region" description="Helical" evidence="10">
    <location>
        <begin position="25"/>
        <end position="46"/>
    </location>
</feature>
<keyword evidence="4" id="KW-0488">Methylation</keyword>
<evidence type="ECO:0000256" key="10">
    <source>
        <dbReference type="PIRNR" id="PIRNR029928"/>
    </source>
</evidence>
<comment type="function">
    <text evidence="10">Required for transformation and DNA binding.</text>
</comment>
<dbReference type="NCBIfam" id="TIGR02532">
    <property type="entry name" value="IV_pilin_GFxxxE"/>
    <property type="match status" value="1"/>
</dbReference>
<dbReference type="InterPro" id="IPR016940">
    <property type="entry name" value="ComGC"/>
</dbReference>
<dbReference type="Proteomes" id="UP000229523">
    <property type="component" value="Unassembled WGS sequence"/>
</dbReference>
<gene>
    <name evidence="11" type="ORF">BFS35_001755</name>
</gene>
<comment type="similarity">
    <text evidence="9 10">Belongs to the ComGC family.</text>
</comment>
<dbReference type="NCBIfam" id="NF040999">
    <property type="entry name" value="pilin_ComGC"/>
    <property type="match status" value="1"/>
</dbReference>
<evidence type="ECO:0000256" key="2">
    <source>
        <dbReference type="ARBA" id="ARBA00004241"/>
    </source>
</evidence>
<evidence type="ECO:0000313" key="11">
    <source>
        <dbReference type="EMBL" id="RAI82434.1"/>
    </source>
</evidence>
<reference evidence="11 12" key="1">
    <citation type="journal article" date="2018" name="Front. Microbiol.">
        <title>Description and Comparative Genomics of Macrococcus caseolyticus subsp. hominis subsp. nov., Macrococcus goetzii sp. nov., Macrococcus epidermidis sp. nov., and Macrococcus bohemicus sp. nov., Novel Macrococci From Human Clinical Material With Virulence Potential and Suspected Uptake of Foreign DNA by Natural Transformation.</title>
        <authorList>
            <person name="Maslanova I."/>
            <person name="Wertheimer Z."/>
            <person name="Sedlacek I."/>
            <person name="Svec P."/>
            <person name="Indrakova A."/>
            <person name="Kovarovic V."/>
            <person name="Schumann P."/>
            <person name="Sproer C."/>
            <person name="Kralova S."/>
            <person name="Sedo O."/>
            <person name="Kristofova L."/>
            <person name="Vrbovska V."/>
            <person name="Fuzik T."/>
            <person name="Petras P."/>
            <person name="Zdrahal Z."/>
            <person name="Ruzickova V."/>
            <person name="Doskar J."/>
            <person name="Pantucek R."/>
        </authorList>
    </citation>
    <scope>NUCLEOTIDE SEQUENCE [LARGE SCALE GENOMIC DNA]</scope>
    <source>
        <strain evidence="11 12">CCM 4927</strain>
    </source>
</reference>
<dbReference type="PANTHER" id="PTHR30093">
    <property type="entry name" value="GENERAL SECRETION PATHWAY PROTEIN G"/>
    <property type="match status" value="1"/>
</dbReference>
<dbReference type="OrthoDB" id="1798043at2"/>
<dbReference type="PIRSF" id="PIRSF029928">
    <property type="entry name" value="Late_competence_ComGC"/>
    <property type="match status" value="1"/>
</dbReference>
<dbReference type="AlphaFoldDB" id="A0A2G5NT53"/>
<evidence type="ECO:0000256" key="4">
    <source>
        <dbReference type="ARBA" id="ARBA00022481"/>
    </source>
</evidence>
<dbReference type="InterPro" id="IPR045584">
    <property type="entry name" value="Pilin-like"/>
</dbReference>
<dbReference type="SUPFAM" id="SSF54523">
    <property type="entry name" value="Pili subunits"/>
    <property type="match status" value="1"/>
</dbReference>
<accession>A0A2G5NT53</accession>
<proteinExistence type="inferred from homology"/>
<evidence type="ECO:0000256" key="5">
    <source>
        <dbReference type="ARBA" id="ARBA00022692"/>
    </source>
</evidence>